<dbReference type="InterPro" id="IPR017958">
    <property type="entry name" value="Gln-tRNA_amidoTrfase_suB_CS"/>
</dbReference>
<dbReference type="InterPro" id="IPR018027">
    <property type="entry name" value="Asn/Gln_amidotransferase"/>
</dbReference>
<evidence type="ECO:0000256" key="4">
    <source>
        <dbReference type="ARBA" id="ARBA00022741"/>
    </source>
</evidence>
<dbReference type="FunFam" id="1.10.10.410:FF:000001">
    <property type="entry name" value="Aspartyl/glutamyl-tRNA(Asn/Gln) amidotransferase subunit B"/>
    <property type="match status" value="1"/>
</dbReference>
<accession>A0A1F5DMH4</accession>
<comment type="similarity">
    <text evidence="1 10">Belongs to the GatB/GatE family. GatB subfamily.</text>
</comment>
<dbReference type="PROSITE" id="PS01234">
    <property type="entry name" value="GATB"/>
    <property type="match status" value="1"/>
</dbReference>
<evidence type="ECO:0000256" key="10">
    <source>
        <dbReference type="HAMAP-Rule" id="MF_00121"/>
    </source>
</evidence>
<evidence type="ECO:0000256" key="7">
    <source>
        <dbReference type="ARBA" id="ARBA00024799"/>
    </source>
</evidence>
<evidence type="ECO:0000313" key="13">
    <source>
        <dbReference type="Proteomes" id="UP000178764"/>
    </source>
</evidence>
<comment type="caution">
    <text evidence="12">The sequence shown here is derived from an EMBL/GenBank/DDBJ whole genome shotgun (WGS) entry which is preliminary data.</text>
</comment>
<dbReference type="Pfam" id="PF02637">
    <property type="entry name" value="GatB_Yqey"/>
    <property type="match status" value="1"/>
</dbReference>
<dbReference type="EMBL" id="MEZT01000024">
    <property type="protein sequence ID" value="OGD56240.1"/>
    <property type="molecule type" value="Genomic_DNA"/>
</dbReference>
<protein>
    <recommendedName>
        <fullName evidence="10">Aspartyl/glutamyl-tRNA(Asn/Gln) amidotransferase subunit B</fullName>
        <shortName evidence="10">Asp/Glu-ADT subunit B</shortName>
        <ecNumber evidence="10">6.3.5.-</ecNumber>
    </recommendedName>
</protein>
<dbReference type="SMART" id="SM00845">
    <property type="entry name" value="GatB_Yqey"/>
    <property type="match status" value="1"/>
</dbReference>
<dbReference type="InterPro" id="IPR003789">
    <property type="entry name" value="Asn/Gln_tRNA_amidoTrase-B-like"/>
</dbReference>
<evidence type="ECO:0000256" key="1">
    <source>
        <dbReference type="ARBA" id="ARBA00005306"/>
    </source>
</evidence>
<gene>
    <name evidence="10" type="primary">gatB</name>
    <name evidence="12" type="ORF">A2V71_02865</name>
</gene>
<dbReference type="EC" id="6.3.5.-" evidence="10"/>
<dbReference type="InterPro" id="IPR006075">
    <property type="entry name" value="Asn/Gln-tRNA_Trfase_suB/E_cat"/>
</dbReference>
<dbReference type="GO" id="GO:0050566">
    <property type="term" value="F:asparaginyl-tRNA synthase (glutamine-hydrolyzing) activity"/>
    <property type="evidence" value="ECO:0007669"/>
    <property type="project" value="RHEA"/>
</dbReference>
<dbReference type="AlphaFoldDB" id="A0A1F5DMH4"/>
<sequence length="459" mass="51466">MNFKTVIGLEIHVQLKTKSKMFCGCDNNAESAEPNTLVCPVCLGLPGVLPVANKQAIEWVIKTGLALNCEIAENSKFDRKHYFYPDLPKNYQISQYDMPFCKDGTIEINNKTVRIKRIHLEEDAGKLIHAGGTSLVDLNRTGTPLMEIVTEPEIESPAEAKIFMQELRSILRYLDVSDADMEKGHLRCDANISIAVDDKEGVPTEIKNLNSFRMVERALAFEESRQKEDLTMGKKIIKETRGWDDKRGFTFPQRSKEIAQDYRYFPEPDLPPFTPKKAFDIEKLKKELPELPAAKRQRYQKIGIKISDAEVLASDYEMAEYFEGVAKAVSPTLAANWVINEIKSEGILIVSPENLGEMLQKLEKGEITGKIAKDVLSEMIESGKTAPEIIQSKGLKQMGDEGEIGKIIDKVISDNPKPVSDIKTGKMEAMGFLIGQVMRETKGSANPQIVNTIIKKKLE</sequence>
<dbReference type="NCBIfam" id="NF004012">
    <property type="entry name" value="PRK05477.1-2"/>
    <property type="match status" value="1"/>
</dbReference>
<proteinExistence type="inferred from homology"/>
<dbReference type="PANTHER" id="PTHR11659:SF0">
    <property type="entry name" value="GLUTAMYL-TRNA(GLN) AMIDOTRANSFERASE SUBUNIT B, MITOCHONDRIAL"/>
    <property type="match status" value="1"/>
</dbReference>
<dbReference type="Proteomes" id="UP000178764">
    <property type="component" value="Unassembled WGS sequence"/>
</dbReference>
<name>A0A1F5DMH4_9BACT</name>
<evidence type="ECO:0000256" key="8">
    <source>
        <dbReference type="ARBA" id="ARBA00047380"/>
    </source>
</evidence>
<dbReference type="SUPFAM" id="SSF55931">
    <property type="entry name" value="Glutamine synthetase/guanido kinase"/>
    <property type="match status" value="1"/>
</dbReference>
<dbReference type="PANTHER" id="PTHR11659">
    <property type="entry name" value="GLUTAMYL-TRNA GLN AMIDOTRANSFERASE SUBUNIT B MITOCHONDRIAL AND PROKARYOTIC PET112-RELATED"/>
    <property type="match status" value="1"/>
</dbReference>
<dbReference type="InterPro" id="IPR023168">
    <property type="entry name" value="GatB_Yqey_C_2"/>
</dbReference>
<comment type="catalytic activity">
    <reaction evidence="9 10">
        <text>L-glutamyl-tRNA(Gln) + L-glutamine + ATP + H2O = L-glutaminyl-tRNA(Gln) + L-glutamate + ADP + phosphate + H(+)</text>
        <dbReference type="Rhea" id="RHEA:17521"/>
        <dbReference type="Rhea" id="RHEA-COMP:9681"/>
        <dbReference type="Rhea" id="RHEA-COMP:9684"/>
        <dbReference type="ChEBI" id="CHEBI:15377"/>
        <dbReference type="ChEBI" id="CHEBI:15378"/>
        <dbReference type="ChEBI" id="CHEBI:29985"/>
        <dbReference type="ChEBI" id="CHEBI:30616"/>
        <dbReference type="ChEBI" id="CHEBI:43474"/>
        <dbReference type="ChEBI" id="CHEBI:58359"/>
        <dbReference type="ChEBI" id="CHEBI:78520"/>
        <dbReference type="ChEBI" id="CHEBI:78521"/>
        <dbReference type="ChEBI" id="CHEBI:456216"/>
    </reaction>
</comment>
<evidence type="ECO:0000256" key="9">
    <source>
        <dbReference type="ARBA" id="ARBA00047913"/>
    </source>
</evidence>
<dbReference type="Gene3D" id="1.10.10.410">
    <property type="match status" value="1"/>
</dbReference>
<evidence type="ECO:0000256" key="3">
    <source>
        <dbReference type="ARBA" id="ARBA00022598"/>
    </source>
</evidence>
<dbReference type="InterPro" id="IPR017959">
    <property type="entry name" value="Asn/Gln-tRNA_amidoTrfase_suB/E"/>
</dbReference>
<reference evidence="12 13" key="1">
    <citation type="journal article" date="2016" name="Nat. Commun.">
        <title>Thousands of microbial genomes shed light on interconnected biogeochemical processes in an aquifer system.</title>
        <authorList>
            <person name="Anantharaman K."/>
            <person name="Brown C.T."/>
            <person name="Hug L.A."/>
            <person name="Sharon I."/>
            <person name="Castelle C.J."/>
            <person name="Probst A.J."/>
            <person name="Thomas B.C."/>
            <person name="Singh A."/>
            <person name="Wilkins M.J."/>
            <person name="Karaoz U."/>
            <person name="Brodie E.L."/>
            <person name="Williams K.H."/>
            <person name="Hubbard S.S."/>
            <person name="Banfield J.F."/>
        </authorList>
    </citation>
    <scope>NUCLEOTIDE SEQUENCE [LARGE SCALE GENOMIC DNA]</scope>
</reference>
<evidence type="ECO:0000256" key="6">
    <source>
        <dbReference type="ARBA" id="ARBA00022917"/>
    </source>
</evidence>
<comment type="subunit">
    <text evidence="2 10">Heterotrimer of A, B and C subunits.</text>
</comment>
<dbReference type="Gene3D" id="1.10.150.380">
    <property type="entry name" value="GatB domain, N-terminal subdomain"/>
    <property type="match status" value="1"/>
</dbReference>
<keyword evidence="3 10" id="KW-0436">Ligase</keyword>
<keyword evidence="6 10" id="KW-0648">Protein biosynthesis</keyword>
<dbReference type="NCBIfam" id="NF004014">
    <property type="entry name" value="PRK05477.1-4"/>
    <property type="match status" value="1"/>
</dbReference>
<dbReference type="Pfam" id="PF02934">
    <property type="entry name" value="GatB_N"/>
    <property type="match status" value="1"/>
</dbReference>
<dbReference type="InterPro" id="IPR004413">
    <property type="entry name" value="GatB"/>
</dbReference>
<dbReference type="HAMAP" id="MF_00121">
    <property type="entry name" value="GatB"/>
    <property type="match status" value="1"/>
</dbReference>
<comment type="catalytic activity">
    <reaction evidence="8 10">
        <text>L-aspartyl-tRNA(Asn) + L-glutamine + ATP + H2O = L-asparaginyl-tRNA(Asn) + L-glutamate + ADP + phosphate + 2 H(+)</text>
        <dbReference type="Rhea" id="RHEA:14513"/>
        <dbReference type="Rhea" id="RHEA-COMP:9674"/>
        <dbReference type="Rhea" id="RHEA-COMP:9677"/>
        <dbReference type="ChEBI" id="CHEBI:15377"/>
        <dbReference type="ChEBI" id="CHEBI:15378"/>
        <dbReference type="ChEBI" id="CHEBI:29985"/>
        <dbReference type="ChEBI" id="CHEBI:30616"/>
        <dbReference type="ChEBI" id="CHEBI:43474"/>
        <dbReference type="ChEBI" id="CHEBI:58359"/>
        <dbReference type="ChEBI" id="CHEBI:78515"/>
        <dbReference type="ChEBI" id="CHEBI:78516"/>
        <dbReference type="ChEBI" id="CHEBI:456216"/>
    </reaction>
</comment>
<feature type="domain" description="Asn/Gln amidotransferase" evidence="11">
    <location>
        <begin position="320"/>
        <end position="458"/>
    </location>
</feature>
<keyword evidence="5 10" id="KW-0067">ATP-binding</keyword>
<evidence type="ECO:0000259" key="11">
    <source>
        <dbReference type="SMART" id="SM00845"/>
    </source>
</evidence>
<dbReference type="NCBIfam" id="TIGR00133">
    <property type="entry name" value="gatB"/>
    <property type="match status" value="1"/>
</dbReference>
<dbReference type="GO" id="GO:0006412">
    <property type="term" value="P:translation"/>
    <property type="evidence" value="ECO:0007669"/>
    <property type="project" value="UniProtKB-UniRule"/>
</dbReference>
<dbReference type="GO" id="GO:0005524">
    <property type="term" value="F:ATP binding"/>
    <property type="evidence" value="ECO:0007669"/>
    <property type="project" value="UniProtKB-KW"/>
</dbReference>
<dbReference type="GO" id="GO:0070681">
    <property type="term" value="P:glutaminyl-tRNAGln biosynthesis via transamidation"/>
    <property type="evidence" value="ECO:0007669"/>
    <property type="project" value="TreeGrafter"/>
</dbReference>
<dbReference type="SUPFAM" id="SSF89095">
    <property type="entry name" value="GatB/YqeY motif"/>
    <property type="match status" value="1"/>
</dbReference>
<organism evidence="12 13">
    <name type="scientific">Candidatus Berkelbacteria bacterium RBG_13_40_8</name>
    <dbReference type="NCBI Taxonomy" id="1797467"/>
    <lineage>
        <taxon>Bacteria</taxon>
        <taxon>Candidatus Berkelbacteria</taxon>
    </lineage>
</organism>
<evidence type="ECO:0000256" key="2">
    <source>
        <dbReference type="ARBA" id="ARBA00011123"/>
    </source>
</evidence>
<dbReference type="InterPro" id="IPR042114">
    <property type="entry name" value="GatB_C_1"/>
</dbReference>
<dbReference type="GO" id="GO:0050567">
    <property type="term" value="F:glutaminyl-tRNA synthase (glutamine-hydrolyzing) activity"/>
    <property type="evidence" value="ECO:0007669"/>
    <property type="project" value="UniProtKB-UniRule"/>
</dbReference>
<comment type="function">
    <text evidence="7 10">Allows the formation of correctly charged Asn-tRNA(Asn) or Gln-tRNA(Gln) through the transamidation of misacylated Asp-tRNA(Asn) or Glu-tRNA(Gln) in organisms which lack either or both of asparaginyl-tRNA or glutaminyl-tRNA synthetases. The reaction takes place in the presence of glutamine and ATP through an activated phospho-Asp-tRNA(Asn) or phospho-Glu-tRNA(Gln).</text>
</comment>
<keyword evidence="4 10" id="KW-0547">Nucleotide-binding</keyword>
<evidence type="ECO:0000256" key="5">
    <source>
        <dbReference type="ARBA" id="ARBA00022840"/>
    </source>
</evidence>
<dbReference type="InterPro" id="IPR014746">
    <property type="entry name" value="Gln_synth/guanido_kin_cat_dom"/>
</dbReference>
<evidence type="ECO:0000313" key="12">
    <source>
        <dbReference type="EMBL" id="OGD56240.1"/>
    </source>
</evidence>